<dbReference type="GO" id="GO:0004059">
    <property type="term" value="F:aralkylamine N-acetyltransferase activity"/>
    <property type="evidence" value="ECO:0007669"/>
    <property type="project" value="UniProtKB-EC"/>
</dbReference>
<comment type="similarity">
    <text evidence="4">Belongs to the acetyltransferase family. AANAT subfamily.</text>
</comment>
<keyword evidence="2" id="KW-0012">Acyltransferase</keyword>
<comment type="pathway">
    <text evidence="3">Aromatic compound metabolism; melatonin biosynthesis; melatonin from serotonin: step 1/2.</text>
</comment>
<comment type="catalytic activity">
    <reaction evidence="11">
        <text>serotonin + hexadecanoyl-CoA = N-hexadecanoyl-serotonin + CoA + H(+)</text>
        <dbReference type="Rhea" id="RHEA:51384"/>
        <dbReference type="ChEBI" id="CHEBI:15378"/>
        <dbReference type="ChEBI" id="CHEBI:57287"/>
        <dbReference type="ChEBI" id="CHEBI:57379"/>
        <dbReference type="ChEBI" id="CHEBI:134059"/>
        <dbReference type="ChEBI" id="CHEBI:350546"/>
    </reaction>
    <physiologicalReaction direction="left-to-right" evidence="11">
        <dbReference type="Rhea" id="RHEA:51385"/>
    </physiologicalReaction>
</comment>
<evidence type="ECO:0000256" key="10">
    <source>
        <dbReference type="ARBA" id="ARBA00051823"/>
    </source>
</evidence>
<dbReference type="PROSITE" id="PS51186">
    <property type="entry name" value="GNAT"/>
    <property type="match status" value="1"/>
</dbReference>
<dbReference type="CDD" id="cd04301">
    <property type="entry name" value="NAT_SF"/>
    <property type="match status" value="1"/>
</dbReference>
<protein>
    <recommendedName>
        <fullName evidence="5">aralkylamine N-acetyltransferase</fullName>
        <ecNumber evidence="5">2.3.1.87</ecNumber>
    </recommendedName>
</protein>
<evidence type="ECO:0000256" key="13">
    <source>
        <dbReference type="ARBA" id="ARBA00052491"/>
    </source>
</evidence>
<dbReference type="SUPFAM" id="SSF55729">
    <property type="entry name" value="Acyl-CoA N-acyltransferases (Nat)"/>
    <property type="match status" value="1"/>
</dbReference>
<evidence type="ECO:0000256" key="9">
    <source>
        <dbReference type="ARBA" id="ARBA00051711"/>
    </source>
</evidence>
<evidence type="ECO:0000256" key="6">
    <source>
        <dbReference type="ARBA" id="ARBA00050189"/>
    </source>
</evidence>
<dbReference type="InterPro" id="IPR000182">
    <property type="entry name" value="GNAT_dom"/>
</dbReference>
<gene>
    <name evidence="15" type="ORF">HERILL_LOCUS4166</name>
</gene>
<dbReference type="InterPro" id="IPR016181">
    <property type="entry name" value="Acyl_CoA_acyltransferase"/>
</dbReference>
<evidence type="ECO:0000313" key="16">
    <source>
        <dbReference type="Proteomes" id="UP000594454"/>
    </source>
</evidence>
<dbReference type="Proteomes" id="UP000594454">
    <property type="component" value="Chromosome 2"/>
</dbReference>
<name>A0A7R8UHS8_HERIL</name>
<comment type="catalytic activity">
    <reaction evidence="8">
        <text>serotonin + (5Z,8Z,11Z,14Z)-eicosatetraenoyl-CoA = N-[(5Z,8Z,11Z,14Z)-eicosatetraenoyl]-serotonin + CoA + H(+)</text>
        <dbReference type="Rhea" id="RHEA:51396"/>
        <dbReference type="ChEBI" id="CHEBI:15378"/>
        <dbReference type="ChEBI" id="CHEBI:57287"/>
        <dbReference type="ChEBI" id="CHEBI:57368"/>
        <dbReference type="ChEBI" id="CHEBI:132255"/>
        <dbReference type="ChEBI" id="CHEBI:350546"/>
    </reaction>
    <physiologicalReaction direction="left-to-right" evidence="8">
        <dbReference type="Rhea" id="RHEA:51397"/>
    </physiologicalReaction>
</comment>
<organism evidence="15 16">
    <name type="scientific">Hermetia illucens</name>
    <name type="common">Black soldier fly</name>
    <dbReference type="NCBI Taxonomy" id="343691"/>
    <lineage>
        <taxon>Eukaryota</taxon>
        <taxon>Metazoa</taxon>
        <taxon>Ecdysozoa</taxon>
        <taxon>Arthropoda</taxon>
        <taxon>Hexapoda</taxon>
        <taxon>Insecta</taxon>
        <taxon>Pterygota</taxon>
        <taxon>Neoptera</taxon>
        <taxon>Endopterygota</taxon>
        <taxon>Diptera</taxon>
        <taxon>Brachycera</taxon>
        <taxon>Stratiomyomorpha</taxon>
        <taxon>Stratiomyidae</taxon>
        <taxon>Hermetiinae</taxon>
        <taxon>Hermetia</taxon>
    </lineage>
</organism>
<dbReference type="AlphaFoldDB" id="A0A7R8UHS8"/>
<dbReference type="PANTHER" id="PTHR20905">
    <property type="entry name" value="N-ACETYLTRANSFERASE-RELATED"/>
    <property type="match status" value="1"/>
</dbReference>
<comment type="catalytic activity">
    <reaction evidence="10">
        <text>serotonin + (9Z)-octadecenoyl-CoA = N-(9Z-octadecenoyl)-serotonin + CoA + H(+)</text>
        <dbReference type="Rhea" id="RHEA:51392"/>
        <dbReference type="ChEBI" id="CHEBI:15378"/>
        <dbReference type="ChEBI" id="CHEBI:57287"/>
        <dbReference type="ChEBI" id="CHEBI:57387"/>
        <dbReference type="ChEBI" id="CHEBI:134064"/>
        <dbReference type="ChEBI" id="CHEBI:350546"/>
    </reaction>
    <physiologicalReaction direction="left-to-right" evidence="10">
        <dbReference type="Rhea" id="RHEA:51393"/>
    </physiologicalReaction>
</comment>
<comment type="catalytic activity">
    <reaction evidence="7">
        <text>serotonin + octadecanoyl-CoA = N-octadecanoyl-serotonin + CoA + H(+)</text>
        <dbReference type="Rhea" id="RHEA:51400"/>
        <dbReference type="ChEBI" id="CHEBI:15378"/>
        <dbReference type="ChEBI" id="CHEBI:57287"/>
        <dbReference type="ChEBI" id="CHEBI:57394"/>
        <dbReference type="ChEBI" id="CHEBI:134065"/>
        <dbReference type="ChEBI" id="CHEBI:350546"/>
    </reaction>
    <physiologicalReaction direction="left-to-right" evidence="7">
        <dbReference type="Rhea" id="RHEA:51401"/>
    </physiologicalReaction>
</comment>
<evidence type="ECO:0000256" key="1">
    <source>
        <dbReference type="ARBA" id="ARBA00022679"/>
    </source>
</evidence>
<comment type="catalytic activity">
    <reaction evidence="9">
        <text>dopamine + acetyl-CoA = N-acetyldopamine + CoA + H(+)</text>
        <dbReference type="Rhea" id="RHEA:51388"/>
        <dbReference type="ChEBI" id="CHEBI:15378"/>
        <dbReference type="ChEBI" id="CHEBI:57287"/>
        <dbReference type="ChEBI" id="CHEBI:57288"/>
        <dbReference type="ChEBI" id="CHEBI:59905"/>
        <dbReference type="ChEBI" id="CHEBI:125678"/>
    </reaction>
    <physiologicalReaction direction="left-to-right" evidence="9">
        <dbReference type="Rhea" id="RHEA:51389"/>
    </physiologicalReaction>
</comment>
<accession>A0A7R8UHS8</accession>
<dbReference type="PANTHER" id="PTHR20905:SF1">
    <property type="entry name" value="AT07410P-RELATED"/>
    <property type="match status" value="1"/>
</dbReference>
<comment type="catalytic activity">
    <reaction evidence="6">
        <text>dopamine + (9Z)-octadecenoyl-CoA = N-(9Z-octadecanoyl)-dopamine + CoA + H(+)</text>
        <dbReference type="Rhea" id="RHEA:51380"/>
        <dbReference type="ChEBI" id="CHEBI:15378"/>
        <dbReference type="ChEBI" id="CHEBI:31883"/>
        <dbReference type="ChEBI" id="CHEBI:57287"/>
        <dbReference type="ChEBI" id="CHEBI:57387"/>
        <dbReference type="ChEBI" id="CHEBI:59905"/>
    </reaction>
    <physiologicalReaction direction="left-to-right" evidence="6">
        <dbReference type="Rhea" id="RHEA:51381"/>
    </physiologicalReaction>
</comment>
<evidence type="ECO:0000256" key="3">
    <source>
        <dbReference type="ARBA" id="ARBA00037926"/>
    </source>
</evidence>
<comment type="catalytic activity">
    <reaction evidence="13">
        <text>serotonin + acetyl-CoA = N-acetylserotonin + CoA + H(+)</text>
        <dbReference type="Rhea" id="RHEA:25217"/>
        <dbReference type="ChEBI" id="CHEBI:15378"/>
        <dbReference type="ChEBI" id="CHEBI:17697"/>
        <dbReference type="ChEBI" id="CHEBI:57287"/>
        <dbReference type="ChEBI" id="CHEBI:57288"/>
        <dbReference type="ChEBI" id="CHEBI:350546"/>
        <dbReference type="EC" id="2.3.1.87"/>
    </reaction>
    <physiologicalReaction direction="left-to-right" evidence="13">
        <dbReference type="Rhea" id="RHEA:25218"/>
    </physiologicalReaction>
</comment>
<dbReference type="OMA" id="DLEQNWL"/>
<keyword evidence="1" id="KW-0808">Transferase</keyword>
<dbReference type="Pfam" id="PF00583">
    <property type="entry name" value="Acetyltransf_1"/>
    <property type="match status" value="1"/>
</dbReference>
<reference evidence="15 16" key="1">
    <citation type="submission" date="2020-11" db="EMBL/GenBank/DDBJ databases">
        <authorList>
            <person name="Wallbank WR R."/>
            <person name="Pardo Diaz C."/>
            <person name="Kozak K."/>
            <person name="Martin S."/>
            <person name="Jiggins C."/>
            <person name="Moest M."/>
            <person name="Warren A I."/>
            <person name="Generalovic N T."/>
            <person name="Byers J.R.P. K."/>
            <person name="Montejo-Kovacevich G."/>
            <person name="Yen C E."/>
        </authorList>
    </citation>
    <scope>NUCLEOTIDE SEQUENCE [LARGE SCALE GENOMIC DNA]</scope>
</reference>
<comment type="catalytic activity">
    <reaction evidence="12">
        <text>dopamine + hexadecanoyl-CoA = N-hexadecanoyl-dopamine + CoA + H(+)</text>
        <dbReference type="Rhea" id="RHEA:51376"/>
        <dbReference type="ChEBI" id="CHEBI:15378"/>
        <dbReference type="ChEBI" id="CHEBI:57287"/>
        <dbReference type="ChEBI" id="CHEBI:57379"/>
        <dbReference type="ChEBI" id="CHEBI:59905"/>
        <dbReference type="ChEBI" id="CHEBI:134058"/>
    </reaction>
    <physiologicalReaction direction="left-to-right" evidence="12">
        <dbReference type="Rhea" id="RHEA:51377"/>
    </physiologicalReaction>
</comment>
<evidence type="ECO:0000256" key="8">
    <source>
        <dbReference type="ARBA" id="ARBA00051284"/>
    </source>
</evidence>
<sequence length="216" mass="24387">MSEINIRVAVPDDFEDILYGLRTYFWPYEPLSAGHKIKTATPSEEELIMYTPQKGMSLIATDPDRGDKVVGFLTIDILTPGLLAEWDELSKDKPKEERTEAMGGIFNKLNEKADIFEMYKVDKVLWLVCLGVDQAMRGKNIATRLVERSISMAESLGCKGIEIDCTSAFSARIAERTGMKCIGEIAYKDYVDANGEQIFNPPAIHTHMRRFIKILE</sequence>
<evidence type="ECO:0000313" key="15">
    <source>
        <dbReference type="EMBL" id="CAD7081041.1"/>
    </source>
</evidence>
<dbReference type="FunFam" id="3.40.630.30:FF:000046">
    <property type="entry name" value="Dopamine N-acetyltransferase"/>
    <property type="match status" value="1"/>
</dbReference>
<evidence type="ECO:0000256" key="2">
    <source>
        <dbReference type="ARBA" id="ARBA00023315"/>
    </source>
</evidence>
<evidence type="ECO:0000256" key="5">
    <source>
        <dbReference type="ARBA" id="ARBA00039114"/>
    </source>
</evidence>
<evidence type="ECO:0000256" key="4">
    <source>
        <dbReference type="ARBA" id="ARBA00038182"/>
    </source>
</evidence>
<evidence type="ECO:0000256" key="12">
    <source>
        <dbReference type="ARBA" id="ARBA00052335"/>
    </source>
</evidence>
<feature type="domain" description="N-acetyltransferase" evidence="14">
    <location>
        <begin position="4"/>
        <end position="213"/>
    </location>
</feature>
<evidence type="ECO:0000259" key="14">
    <source>
        <dbReference type="PROSITE" id="PS51186"/>
    </source>
</evidence>
<proteinExistence type="inferred from homology"/>
<dbReference type="Gene3D" id="3.40.630.30">
    <property type="match status" value="1"/>
</dbReference>
<dbReference type="OrthoDB" id="8113373at2759"/>
<dbReference type="EC" id="2.3.1.87" evidence="5"/>
<evidence type="ECO:0000256" key="11">
    <source>
        <dbReference type="ARBA" id="ARBA00052178"/>
    </source>
</evidence>
<keyword evidence="16" id="KW-1185">Reference proteome</keyword>
<evidence type="ECO:0000256" key="7">
    <source>
        <dbReference type="ARBA" id="ARBA00050849"/>
    </source>
</evidence>
<dbReference type="EMBL" id="LR899010">
    <property type="protein sequence ID" value="CAD7081041.1"/>
    <property type="molecule type" value="Genomic_DNA"/>
</dbReference>
<dbReference type="InParanoid" id="A0A7R8UHS8"/>